<evidence type="ECO:0000313" key="1">
    <source>
        <dbReference type="EnsemblMetazoa" id="GPPI029469-PA"/>
    </source>
</evidence>
<dbReference type="EnsemblMetazoa" id="GPPI029469-RA">
    <property type="protein sequence ID" value="GPPI029469-PA"/>
    <property type="gene ID" value="GPPI029469"/>
</dbReference>
<dbReference type="Pfam" id="PF14895">
    <property type="entry name" value="PPPI_inhib"/>
    <property type="match status" value="1"/>
</dbReference>
<accession>A0A1B0BGR0</accession>
<name>A0A1B0BGR0_9MUSC</name>
<reference evidence="2" key="1">
    <citation type="submission" date="2015-01" db="EMBL/GenBank/DDBJ databases">
        <authorList>
            <person name="Aksoy S."/>
            <person name="Warren W."/>
            <person name="Wilson R.K."/>
        </authorList>
    </citation>
    <scope>NUCLEOTIDE SEQUENCE [LARGE SCALE GENOMIC DNA]</scope>
    <source>
        <strain evidence="2">IAEA</strain>
    </source>
</reference>
<evidence type="ECO:0008006" key="3">
    <source>
        <dbReference type="Google" id="ProtNLM"/>
    </source>
</evidence>
<dbReference type="VEuPathDB" id="VectorBase:GPPI029469"/>
<evidence type="ECO:0000313" key="2">
    <source>
        <dbReference type="Proteomes" id="UP000092460"/>
    </source>
</evidence>
<dbReference type="PANTHER" id="PTHR21055">
    <property type="entry name" value="PROTEIN PHOSPHATASE 1 REGULATORY SUBUNIT 36"/>
    <property type="match status" value="1"/>
</dbReference>
<dbReference type="PANTHER" id="PTHR21055:SF3">
    <property type="entry name" value="PROTEIN PHOSPHATASE 1 REGULATORY SUBUNIT 36"/>
    <property type="match status" value="1"/>
</dbReference>
<dbReference type="GO" id="GO:0019902">
    <property type="term" value="F:phosphatase binding"/>
    <property type="evidence" value="ECO:0007669"/>
    <property type="project" value="InterPro"/>
</dbReference>
<keyword evidence="2" id="KW-1185">Reference proteome</keyword>
<proteinExistence type="predicted"/>
<protein>
    <recommendedName>
        <fullName evidence="3">Protein phosphatase 1 regulatory subunit 36</fullName>
    </recommendedName>
</protein>
<dbReference type="AlphaFoldDB" id="A0A1B0BGR0"/>
<dbReference type="Proteomes" id="UP000092460">
    <property type="component" value="Unassembled WGS sequence"/>
</dbReference>
<sequence length="531" mass="62712">MHGYINEKFDNFLFFQRCYPFRIKNFPAEILKKRNLCFCIKKEARVRYKLLLPPKKIICLCMSNITPIQVRGHWSSNREKESIECDSRKGALPHAKKETFMITNNFKFSTTFDEADEHLFRQEFQRPSNTYDSDSILIQDVKNVVAFLAPATLMTASLIDFINTETANGLLKALIMYFEYYLKIVEFILIERDVEAADDAQILGIEDIDIRRVYSAHLQQYRLLLAREYSRIILGEGDVKKFYHLRPIVNISKTASDKYFHESLLAFCTQVVWITMHRRAYDVIDMEMNRLFRSEHFKLTRYPRLKFNKPEGQMLYGPNYKRSNYRIQCSPLIQELNNVSQHNLPILSIGKQKYKGTDLRIRQIEMEFLVDVAQLVLNGISFGILGHPKHLYSTLLKLDWHKVRKHNFSKTYDPYGIFTQPHVKIPTSNEEKLRIYAETYEPDLNVKCQIELWTPEMLRKWKMRDKFIRQFKAKGAFTDIWSKCSKELADTSYGPEVEEIVKKFLADKAKHRKLRQKEISVKAEMPLSDNK</sequence>
<dbReference type="EMBL" id="JXJN01013925">
    <property type="status" value="NOT_ANNOTATED_CDS"/>
    <property type="molecule type" value="Genomic_DNA"/>
</dbReference>
<organism evidence="1 2">
    <name type="scientific">Glossina palpalis gambiensis</name>
    <dbReference type="NCBI Taxonomy" id="67801"/>
    <lineage>
        <taxon>Eukaryota</taxon>
        <taxon>Metazoa</taxon>
        <taxon>Ecdysozoa</taxon>
        <taxon>Arthropoda</taxon>
        <taxon>Hexapoda</taxon>
        <taxon>Insecta</taxon>
        <taxon>Pterygota</taxon>
        <taxon>Neoptera</taxon>
        <taxon>Endopterygota</taxon>
        <taxon>Diptera</taxon>
        <taxon>Brachycera</taxon>
        <taxon>Muscomorpha</taxon>
        <taxon>Hippoboscoidea</taxon>
        <taxon>Glossinidae</taxon>
        <taxon>Glossina</taxon>
    </lineage>
</organism>
<dbReference type="InterPro" id="IPR026142">
    <property type="entry name" value="Pro_pase_1_reg_su_36"/>
</dbReference>
<reference evidence="1" key="2">
    <citation type="submission" date="2020-05" db="UniProtKB">
        <authorList>
            <consortium name="EnsemblMetazoa"/>
        </authorList>
    </citation>
    <scope>IDENTIFICATION</scope>
    <source>
        <strain evidence="1">IAEA</strain>
    </source>
</reference>